<keyword evidence="2" id="KW-0004">4Fe-4S</keyword>
<keyword evidence="8" id="KW-0670">Pyruvate</keyword>
<accession>I5AY46</accession>
<dbReference type="CDD" id="cd01335">
    <property type="entry name" value="Radical_SAM"/>
    <property type="match status" value="1"/>
</dbReference>
<dbReference type="GO" id="GO:0051539">
    <property type="term" value="F:4 iron, 4 sulfur cluster binding"/>
    <property type="evidence" value="ECO:0007669"/>
    <property type="project" value="UniProtKB-KW"/>
</dbReference>
<dbReference type="InterPro" id="IPR034457">
    <property type="entry name" value="Organic_radical-activating"/>
</dbReference>
<dbReference type="AlphaFoldDB" id="I5AY46"/>
<dbReference type="GO" id="GO:0016829">
    <property type="term" value="F:lyase activity"/>
    <property type="evidence" value="ECO:0007669"/>
    <property type="project" value="UniProtKB-KW"/>
</dbReference>
<dbReference type="PANTHER" id="PTHR30352">
    <property type="entry name" value="PYRUVATE FORMATE-LYASE-ACTIVATING ENZYME"/>
    <property type="match status" value="1"/>
</dbReference>
<keyword evidence="9" id="KW-1185">Reference proteome</keyword>
<name>I5AY46_9BACT</name>
<dbReference type="EMBL" id="CM001488">
    <property type="protein sequence ID" value="EIM62159.1"/>
    <property type="molecule type" value="Genomic_DNA"/>
</dbReference>
<dbReference type="STRING" id="879212.DespoDRAFT_00113"/>
<dbReference type="RefSeq" id="WP_004070502.1">
    <property type="nucleotide sequence ID" value="NZ_CM001488.1"/>
</dbReference>
<organism evidence="8 9">
    <name type="scientific">Desulfobacter postgatei 2ac9</name>
    <dbReference type="NCBI Taxonomy" id="879212"/>
    <lineage>
        <taxon>Bacteria</taxon>
        <taxon>Pseudomonadati</taxon>
        <taxon>Thermodesulfobacteriota</taxon>
        <taxon>Desulfobacteria</taxon>
        <taxon>Desulfobacterales</taxon>
        <taxon>Desulfobacteraceae</taxon>
        <taxon>Desulfobacter</taxon>
    </lineage>
</organism>
<dbReference type="eggNOG" id="COG1180">
    <property type="taxonomic scope" value="Bacteria"/>
</dbReference>
<dbReference type="SFLD" id="SFLDG01109">
    <property type="entry name" value="Uncharacterised_Radical_SAM_Su"/>
    <property type="match status" value="1"/>
</dbReference>
<dbReference type="SUPFAM" id="SSF102114">
    <property type="entry name" value="Radical SAM enzymes"/>
    <property type="match status" value="1"/>
</dbReference>
<dbReference type="OrthoDB" id="9764628at2"/>
<evidence type="ECO:0000256" key="5">
    <source>
        <dbReference type="ARBA" id="ARBA00023004"/>
    </source>
</evidence>
<dbReference type="GO" id="GO:0046872">
    <property type="term" value="F:metal ion binding"/>
    <property type="evidence" value="ECO:0007669"/>
    <property type="project" value="UniProtKB-KW"/>
</dbReference>
<keyword evidence="5" id="KW-0408">Iron</keyword>
<dbReference type="InterPro" id="IPR013785">
    <property type="entry name" value="Aldolase_TIM"/>
</dbReference>
<dbReference type="Proteomes" id="UP000005778">
    <property type="component" value="Chromosome"/>
</dbReference>
<reference evidence="8 9" key="1">
    <citation type="submission" date="2011-09" db="EMBL/GenBank/DDBJ databases">
        <authorList>
            <consortium name="US DOE Joint Genome Institute (JGI-PGF)"/>
            <person name="Lucas S."/>
            <person name="Han J."/>
            <person name="Lapidus A."/>
            <person name="Cheng J.-F."/>
            <person name="Goodwin L."/>
            <person name="Pitluck S."/>
            <person name="Peters L."/>
            <person name="Land M.L."/>
            <person name="Hauser L."/>
            <person name="Orellana R."/>
            <person name="Lovley D."/>
            <person name="Woyke T.J."/>
        </authorList>
    </citation>
    <scope>NUCLEOTIDE SEQUENCE [LARGE SCALE GENOMIC DNA]</scope>
    <source>
        <strain evidence="8 9">2ac9</strain>
    </source>
</reference>
<dbReference type="HOGENOM" id="CLU_645348_0_0_7"/>
<sequence>MAYINKQMLTAVVADEHGNIFELDGYAAAGMSGNDFFILTKSGTCPMPHGSELMMLPGRAPIVFNLATDRFETLETNPFQPDQRIYPVGVFNSPGYVNLHFCAYDDVGMDTPLPLFSYGALGFGKNNFRSAALQVDDEPRQDLRLMPIDQVQKGVDKYRKKYPDNRLMRHLEKCALEYGCPAGKNFFLGRYEAPLPTSVVCNARCLGCISLQTENNLCACQERISFIPDPEEIAGVALEHILKVEKAVVSFGQGCEGEPLTSADAIEKAIVLIREKTDQGTINLNSNASLPDRVERLCNVGLDSMRVSMNSVRKSCYTAYFRPKSYCFEDVVESIKRARAKGRFVAINYLNCPGFTDCEQEKQALFDFIRTTDINMIQWRNLNFDPRHYIRIMEKAAPGGSPTGMANLVKELSQTFPHLIHGYFNPSNQDY</sequence>
<gene>
    <name evidence="8" type="ORF">DespoDRAFT_00113</name>
</gene>
<dbReference type="PROSITE" id="PS51918">
    <property type="entry name" value="RADICAL_SAM"/>
    <property type="match status" value="1"/>
</dbReference>
<keyword evidence="8" id="KW-0456">Lyase</keyword>
<dbReference type="PANTHER" id="PTHR30352:SF5">
    <property type="entry name" value="PYRUVATE FORMATE-LYASE 1-ACTIVATING ENZYME"/>
    <property type="match status" value="1"/>
</dbReference>
<dbReference type="InterPro" id="IPR007197">
    <property type="entry name" value="rSAM"/>
</dbReference>
<dbReference type="Gene3D" id="3.20.20.70">
    <property type="entry name" value="Aldolase class I"/>
    <property type="match status" value="1"/>
</dbReference>
<evidence type="ECO:0000313" key="8">
    <source>
        <dbReference type="EMBL" id="EIM62159.1"/>
    </source>
</evidence>
<dbReference type="Pfam" id="PF04055">
    <property type="entry name" value="Radical_SAM"/>
    <property type="match status" value="1"/>
</dbReference>
<evidence type="ECO:0000256" key="2">
    <source>
        <dbReference type="ARBA" id="ARBA00022485"/>
    </source>
</evidence>
<dbReference type="SFLD" id="SFLDS00029">
    <property type="entry name" value="Radical_SAM"/>
    <property type="match status" value="1"/>
</dbReference>
<keyword evidence="6" id="KW-0411">Iron-sulfur</keyword>
<evidence type="ECO:0000256" key="4">
    <source>
        <dbReference type="ARBA" id="ARBA00022723"/>
    </source>
</evidence>
<evidence type="ECO:0000256" key="6">
    <source>
        <dbReference type="ARBA" id="ARBA00023014"/>
    </source>
</evidence>
<keyword evidence="4" id="KW-0479">Metal-binding</keyword>
<comment type="cofactor">
    <cofactor evidence="1">
        <name>[4Fe-4S] cluster</name>
        <dbReference type="ChEBI" id="CHEBI:49883"/>
    </cofactor>
</comment>
<evidence type="ECO:0000256" key="3">
    <source>
        <dbReference type="ARBA" id="ARBA00022691"/>
    </source>
</evidence>
<protein>
    <submittedName>
        <fullName evidence="8">Pyruvate-formate lyase-activating enzyme</fullName>
    </submittedName>
</protein>
<dbReference type="InterPro" id="IPR058240">
    <property type="entry name" value="rSAM_sf"/>
</dbReference>
<evidence type="ECO:0000313" key="9">
    <source>
        <dbReference type="Proteomes" id="UP000005778"/>
    </source>
</evidence>
<reference evidence="8 9" key="2">
    <citation type="submission" date="2012-02" db="EMBL/GenBank/DDBJ databases">
        <title>Improved High-Quality Draft sequence of Desulfobacter postgatei 2ac9.</title>
        <authorList>
            <consortium name="US DOE Joint Genome Institute"/>
            <person name="Lucas S."/>
            <person name="Han J."/>
            <person name="Lapidus A."/>
            <person name="Cheng J.-F."/>
            <person name="Goodwin L."/>
            <person name="Pitluck S."/>
            <person name="Peters L."/>
            <person name="Ovchinnikova G."/>
            <person name="Held B."/>
            <person name="Detter J.C."/>
            <person name="Han C."/>
            <person name="Tapia R."/>
            <person name="Land M."/>
            <person name="Hauser L."/>
            <person name="Kyrpides N."/>
            <person name="Ivanova N."/>
            <person name="Pagani I."/>
            <person name="Orellana R."/>
            <person name="Lovley D."/>
            <person name="Woyke T."/>
        </authorList>
    </citation>
    <scope>NUCLEOTIDE SEQUENCE [LARGE SCALE GENOMIC DNA]</scope>
    <source>
        <strain evidence="8 9">2ac9</strain>
    </source>
</reference>
<evidence type="ECO:0000256" key="1">
    <source>
        <dbReference type="ARBA" id="ARBA00001966"/>
    </source>
</evidence>
<keyword evidence="3" id="KW-0949">S-adenosyl-L-methionine</keyword>
<proteinExistence type="predicted"/>
<feature type="domain" description="Radical SAM core" evidence="7">
    <location>
        <begin position="187"/>
        <end position="419"/>
    </location>
</feature>
<evidence type="ECO:0000259" key="7">
    <source>
        <dbReference type="PROSITE" id="PS51918"/>
    </source>
</evidence>